<name>A0A0V1G7C8_TRIPS</name>
<dbReference type="Proteomes" id="UP000054826">
    <property type="component" value="Unassembled WGS sequence"/>
</dbReference>
<accession>A0A0V1G7C8</accession>
<protein>
    <submittedName>
        <fullName evidence="1">Uncharacterized protein</fullName>
    </submittedName>
</protein>
<evidence type="ECO:0000313" key="2">
    <source>
        <dbReference type="Proteomes" id="UP000054826"/>
    </source>
</evidence>
<evidence type="ECO:0000313" key="1">
    <source>
        <dbReference type="EMBL" id="KRY94218.1"/>
    </source>
</evidence>
<feature type="non-terminal residue" evidence="1">
    <location>
        <position position="1"/>
    </location>
</feature>
<organism evidence="1 2">
    <name type="scientific">Trichinella pseudospiralis</name>
    <name type="common">Parasitic roundworm</name>
    <dbReference type="NCBI Taxonomy" id="6337"/>
    <lineage>
        <taxon>Eukaryota</taxon>
        <taxon>Metazoa</taxon>
        <taxon>Ecdysozoa</taxon>
        <taxon>Nematoda</taxon>
        <taxon>Enoplea</taxon>
        <taxon>Dorylaimia</taxon>
        <taxon>Trichinellida</taxon>
        <taxon>Trichinellidae</taxon>
        <taxon>Trichinella</taxon>
    </lineage>
</organism>
<reference evidence="1 2" key="1">
    <citation type="submission" date="2015-01" db="EMBL/GenBank/DDBJ databases">
        <title>Evolution of Trichinella species and genotypes.</title>
        <authorList>
            <person name="Korhonen P.K."/>
            <person name="Edoardo P."/>
            <person name="Giuseppe L.R."/>
            <person name="Gasser R.B."/>
        </authorList>
    </citation>
    <scope>NUCLEOTIDE SEQUENCE [LARGE SCALE GENOMIC DNA]</scope>
    <source>
        <strain evidence="1">ISS176</strain>
    </source>
</reference>
<feature type="non-terminal residue" evidence="1">
    <location>
        <position position="32"/>
    </location>
</feature>
<dbReference type="EMBL" id="JYDV01005998">
    <property type="protein sequence ID" value="KRY94218.1"/>
    <property type="molecule type" value="Genomic_DNA"/>
</dbReference>
<dbReference type="AlphaFoldDB" id="A0A0V1G7C8"/>
<comment type="caution">
    <text evidence="1">The sequence shown here is derived from an EMBL/GenBank/DDBJ whole genome shotgun (WGS) entry which is preliminary data.</text>
</comment>
<sequence>LEWPILVLRHGREYFVLMKFLFLELEVGLMVN</sequence>
<proteinExistence type="predicted"/>
<gene>
    <name evidence="1" type="ORF">T4C_12330</name>
</gene>